<evidence type="ECO:0000256" key="1">
    <source>
        <dbReference type="ARBA" id="ARBA00022737"/>
    </source>
</evidence>
<dbReference type="InterPro" id="IPR058922">
    <property type="entry name" value="WHD_DRP"/>
</dbReference>
<evidence type="ECO:0000259" key="6">
    <source>
        <dbReference type="Pfam" id="PF23598"/>
    </source>
</evidence>
<dbReference type="eggNOG" id="KOG4658">
    <property type="taxonomic scope" value="Eukaryota"/>
</dbReference>
<dbReference type="InterPro" id="IPR002182">
    <property type="entry name" value="NB-ARC"/>
</dbReference>
<organism evidence="7">
    <name type="scientific">Oryza nivara</name>
    <name type="common">Indian wild rice</name>
    <name type="synonym">Oryza sativa f. spontanea</name>
    <dbReference type="NCBI Taxonomy" id="4536"/>
    <lineage>
        <taxon>Eukaryota</taxon>
        <taxon>Viridiplantae</taxon>
        <taxon>Streptophyta</taxon>
        <taxon>Embryophyta</taxon>
        <taxon>Tracheophyta</taxon>
        <taxon>Spermatophyta</taxon>
        <taxon>Magnoliopsida</taxon>
        <taxon>Liliopsida</taxon>
        <taxon>Poales</taxon>
        <taxon>Poaceae</taxon>
        <taxon>BOP clade</taxon>
        <taxon>Oryzoideae</taxon>
        <taxon>Oryzeae</taxon>
        <taxon>Oryzinae</taxon>
        <taxon>Oryza</taxon>
    </lineage>
</organism>
<dbReference type="PRINTS" id="PR00364">
    <property type="entry name" value="DISEASERSIST"/>
</dbReference>
<feature type="region of interest" description="Disordered" evidence="3">
    <location>
        <begin position="834"/>
        <end position="859"/>
    </location>
</feature>
<dbReference type="OMA" id="HELQTID"/>
<evidence type="ECO:0000256" key="2">
    <source>
        <dbReference type="ARBA" id="ARBA00022821"/>
    </source>
</evidence>
<dbReference type="Gene3D" id="3.40.50.300">
    <property type="entry name" value="P-loop containing nucleotide triphosphate hydrolases"/>
    <property type="match status" value="1"/>
</dbReference>
<feature type="domain" description="Disease resistance protein winged helix" evidence="5">
    <location>
        <begin position="327"/>
        <end position="409"/>
    </location>
</feature>
<name>A0A0E0I946_ORYNI</name>
<dbReference type="EnsemblPlants" id="ONIVA08G08270.1">
    <property type="protein sequence ID" value="ONIVA08G08270.1"/>
    <property type="gene ID" value="ONIVA08G08270"/>
</dbReference>
<reference evidence="7" key="2">
    <citation type="submission" date="2018-04" db="EMBL/GenBank/DDBJ databases">
        <title>OnivRS2 (Oryza nivara Reference Sequence Version 2).</title>
        <authorList>
            <person name="Zhang J."/>
            <person name="Kudrna D."/>
            <person name="Lee S."/>
            <person name="Talag J."/>
            <person name="Rajasekar S."/>
            <person name="Welchert J."/>
            <person name="Hsing Y.-I."/>
            <person name="Wing R.A."/>
        </authorList>
    </citation>
    <scope>NUCLEOTIDE SEQUENCE [LARGE SCALE GENOMIC DNA]</scope>
    <source>
        <strain evidence="7">SL10</strain>
    </source>
</reference>
<dbReference type="SUPFAM" id="SSF52047">
    <property type="entry name" value="RNI-like"/>
    <property type="match status" value="1"/>
</dbReference>
<keyword evidence="8" id="KW-1185">Reference proteome</keyword>
<proteinExistence type="predicted"/>
<dbReference type="FunFam" id="1.10.10.10:FF:000322">
    <property type="entry name" value="Probable disease resistance protein At1g63360"/>
    <property type="match status" value="1"/>
</dbReference>
<dbReference type="InterPro" id="IPR055414">
    <property type="entry name" value="LRR_R13L4/SHOC2-like"/>
</dbReference>
<dbReference type="Pfam" id="PF23559">
    <property type="entry name" value="WHD_DRP"/>
    <property type="match status" value="1"/>
</dbReference>
<protein>
    <submittedName>
        <fullName evidence="7">Uncharacterized protein</fullName>
    </submittedName>
</protein>
<dbReference type="Pfam" id="PF23598">
    <property type="entry name" value="LRR_14"/>
    <property type="match status" value="1"/>
</dbReference>
<dbReference type="InterPro" id="IPR032675">
    <property type="entry name" value="LRR_dom_sf"/>
</dbReference>
<dbReference type="SUPFAM" id="SSF52540">
    <property type="entry name" value="P-loop containing nucleoside triphosphate hydrolases"/>
    <property type="match status" value="1"/>
</dbReference>
<accession>A0A0E0I946</accession>
<dbReference type="Proteomes" id="UP000006591">
    <property type="component" value="Chromosome 8"/>
</dbReference>
<feature type="domain" description="NB-ARC" evidence="4">
    <location>
        <begin position="193"/>
        <end position="254"/>
    </location>
</feature>
<dbReference type="GO" id="GO:0042742">
    <property type="term" value="P:defense response to bacterium"/>
    <property type="evidence" value="ECO:0007669"/>
    <property type="project" value="UniProtKB-ARBA"/>
</dbReference>
<dbReference type="PANTHER" id="PTHR23155">
    <property type="entry name" value="DISEASE RESISTANCE PROTEIN RP"/>
    <property type="match status" value="1"/>
</dbReference>
<dbReference type="GO" id="GO:0009626">
    <property type="term" value="P:plant-type hypersensitive response"/>
    <property type="evidence" value="ECO:0007669"/>
    <property type="project" value="UniProtKB-ARBA"/>
</dbReference>
<keyword evidence="1" id="KW-0677">Repeat</keyword>
<dbReference type="Gene3D" id="1.10.10.10">
    <property type="entry name" value="Winged helix-like DNA-binding domain superfamily/Winged helix DNA-binding domain"/>
    <property type="match status" value="1"/>
</dbReference>
<evidence type="ECO:0000313" key="7">
    <source>
        <dbReference type="EnsemblPlants" id="ONIVA08G08270.1"/>
    </source>
</evidence>
<dbReference type="Gramene" id="ONIVA08G08270.1">
    <property type="protein sequence ID" value="ONIVA08G08270.1"/>
    <property type="gene ID" value="ONIVA08G08270"/>
</dbReference>
<feature type="domain" description="Disease resistance R13L4/SHOC-2-like LRR" evidence="6">
    <location>
        <begin position="462"/>
        <end position="613"/>
    </location>
</feature>
<dbReference type="Gene3D" id="3.80.10.10">
    <property type="entry name" value="Ribonuclease Inhibitor"/>
    <property type="match status" value="1"/>
</dbReference>
<evidence type="ECO:0000259" key="5">
    <source>
        <dbReference type="Pfam" id="PF23559"/>
    </source>
</evidence>
<keyword evidence="2" id="KW-0611">Plant defense</keyword>
<dbReference type="InterPro" id="IPR027417">
    <property type="entry name" value="P-loop_NTPase"/>
</dbReference>
<dbReference type="GO" id="GO:0043531">
    <property type="term" value="F:ADP binding"/>
    <property type="evidence" value="ECO:0007669"/>
    <property type="project" value="InterPro"/>
</dbReference>
<evidence type="ECO:0000256" key="3">
    <source>
        <dbReference type="SAM" id="MobiDB-lite"/>
    </source>
</evidence>
<evidence type="ECO:0000259" key="4">
    <source>
        <dbReference type="Pfam" id="PF00931"/>
    </source>
</evidence>
<dbReference type="InterPro" id="IPR036388">
    <property type="entry name" value="WH-like_DNA-bd_sf"/>
</dbReference>
<dbReference type="Pfam" id="PF00931">
    <property type="entry name" value="NB-ARC"/>
    <property type="match status" value="1"/>
</dbReference>
<dbReference type="InterPro" id="IPR044974">
    <property type="entry name" value="Disease_R_plants"/>
</dbReference>
<evidence type="ECO:0000313" key="8">
    <source>
        <dbReference type="Proteomes" id="UP000006591"/>
    </source>
</evidence>
<dbReference type="AlphaFoldDB" id="A0A0E0I946"/>
<dbReference type="STRING" id="4536.A0A0E0I946"/>
<reference evidence="7" key="1">
    <citation type="submission" date="2015-04" db="UniProtKB">
        <authorList>
            <consortium name="EnsemblPlants"/>
        </authorList>
    </citation>
    <scope>IDENTIFICATION</scope>
    <source>
        <strain evidence="7">SL10</strain>
    </source>
</reference>
<dbReference type="HOGENOM" id="CLU_000837_25_0_1"/>
<sequence>MMNSLIRKLATVSSEDIDVRPLERKIIRFNSDRLLKVIHHVGDAQAMEWMRQILEVAYDVEDWIDLCIHLHGRVRADQLERIEEFIVRIDNVEERLSRYNLYHILDEFEPYSDYPPLSQSPIGDNPHMLYAMEEDLIHHCERKVRLRRDLVLNLMDKLVVDSDQQLKVLFILGDRGIACQINHTELYIKSGGDEHQVIDNFRNFLRNKRYFIVIDDIWTTTAWKAIKCAFADNKNGSRIITTAQIDKVSRLSYRHHTDLVVMLGGLRCTPLAIRIAAGLSLSAYPPPYSYTSAFKQYPLLQGIKRMLHISYAYLSLPLKSCLLYLSLFPENCTISKGRLIRRWAAEGFIDERDEGSIWETGESYFNELTIRQLIMREFIEDKTRNNIDLEDGSGFAVGCKVHGLVHDFIVLVQSREYAWCHSASNHKKRLQQYPKRQHPAVRLRHHGCTTINRALASAQKGKIRSLAFLGNSRLLSDVVGFKLLRVLDLEDCKSLGNEHVQKIRSLFLLRYLGLRGTGVTELQEDIGELHELQTIDVRRTRVKQLPVSVNELKKLVFLLGDGLQAQAGMTAMQNLEEVSTIDVSERSSLDMVSELLVKSNGLRKLGLQWGPGDGDSKTSYSYYGSSIETFIDNIILGRGTLKYLFLFDCPIALLEILLLRWGGYKTPELRIVLRGNLIRVPGEFVGMRELTHTCISAFLRCLDDGWLRLYLRANGLRLHGNYFGMRDFRSLTRVHVTVDCRDATVVDVEEAEAAITSLVKDNPNEPVLELTRKWPDQALDYQLSATKNSEDVVDSKSALLLSSTAERRLLGQKLHGQKGKLDDRDSRLEIEHMRPDPAFTKKIDPATREQAHWRISDGQ</sequence>
<dbReference type="GO" id="GO:0002758">
    <property type="term" value="P:innate immune response-activating signaling pathway"/>
    <property type="evidence" value="ECO:0007669"/>
    <property type="project" value="UniProtKB-ARBA"/>
</dbReference>
<dbReference type="Gene3D" id="1.20.5.4130">
    <property type="match status" value="1"/>
</dbReference>
<dbReference type="PANTHER" id="PTHR23155:SF1122">
    <property type="entry name" value="NB-ARC DOMAIN CONTAINING PROTEIN, EXPRESSED"/>
    <property type="match status" value="1"/>
</dbReference>